<evidence type="ECO:0000256" key="2">
    <source>
        <dbReference type="ARBA" id="ARBA00022692"/>
    </source>
</evidence>
<feature type="transmembrane region" description="Helical" evidence="5">
    <location>
        <begin position="42"/>
        <end position="64"/>
    </location>
</feature>
<proteinExistence type="predicted"/>
<comment type="caution">
    <text evidence="6">The sequence shown here is derived from an EMBL/GenBank/DDBJ whole genome shotgun (WGS) entry which is preliminary data.</text>
</comment>
<feature type="transmembrane region" description="Helical" evidence="5">
    <location>
        <begin position="152"/>
        <end position="170"/>
    </location>
</feature>
<reference evidence="6" key="1">
    <citation type="submission" date="2021-03" db="EMBL/GenBank/DDBJ databases">
        <title>Whole genome shotgun sequence of Actinoplanes consettensis NBRC 14913.</title>
        <authorList>
            <person name="Komaki H."/>
            <person name="Tamura T."/>
        </authorList>
    </citation>
    <scope>NUCLEOTIDE SEQUENCE</scope>
    <source>
        <strain evidence="6">NBRC 14913</strain>
    </source>
</reference>
<dbReference type="GO" id="GO:0005886">
    <property type="term" value="C:plasma membrane"/>
    <property type="evidence" value="ECO:0007669"/>
    <property type="project" value="TreeGrafter"/>
</dbReference>
<evidence type="ECO:0000256" key="5">
    <source>
        <dbReference type="SAM" id="Phobius"/>
    </source>
</evidence>
<dbReference type="Proteomes" id="UP000680865">
    <property type="component" value="Unassembled WGS sequence"/>
</dbReference>
<feature type="transmembrane region" description="Helical" evidence="5">
    <location>
        <begin position="348"/>
        <end position="372"/>
    </location>
</feature>
<dbReference type="Pfam" id="PF01566">
    <property type="entry name" value="Nramp"/>
    <property type="match status" value="1"/>
</dbReference>
<dbReference type="EMBL" id="BOQP01000043">
    <property type="protein sequence ID" value="GIM80632.1"/>
    <property type="molecule type" value="Genomic_DNA"/>
</dbReference>
<feature type="transmembrane region" description="Helical" evidence="5">
    <location>
        <begin position="190"/>
        <end position="210"/>
    </location>
</feature>
<feature type="transmembrane region" description="Helical" evidence="5">
    <location>
        <begin position="85"/>
        <end position="107"/>
    </location>
</feature>
<sequence>MSKTETTQPTAARSRRTALIGAIFLMATSAIGPGFITQTTTFTAKLGAAFAFGILMSILVDFVVQMNIWRIISVSGKRAHEIANAVVPGAGYLLAALVIIGGLVFNIGNVAGSGLGLNAALGLNPKLGGLISAVLAISIFVIKRAGLAMDRLLIVLGLLMIALTLYVAIVSGPPVGDALTQTVLPDDIDFAAITTIIGGTVGGYITYSGAHRLLDSGTTGPEHIREVTRGALTGIAVTGLMRYLLFLAILGVVAGGVVLDTSGNSTAQAFESAAGEFGMRAFGVVLWAAAITSVIGAAYTSVSFLLCFWPRFARRAVRSEDRFMSWATVGFIALSTVIYLLIGTAPSALLVFAGGFNGLILPIGFTILLYAAWRRRELLRGYKYPVWLLVLGGVVAALTWYMGVVSARTIFDYLAG</sequence>
<dbReference type="PANTHER" id="PTHR11706:SF2">
    <property type="entry name" value="TRANSPORTER PROTEIN"/>
    <property type="match status" value="1"/>
</dbReference>
<feature type="transmembrane region" description="Helical" evidence="5">
    <location>
        <begin position="127"/>
        <end position="145"/>
    </location>
</feature>
<feature type="transmembrane region" description="Helical" evidence="5">
    <location>
        <begin position="231"/>
        <end position="259"/>
    </location>
</feature>
<feature type="transmembrane region" description="Helical" evidence="5">
    <location>
        <begin position="18"/>
        <end position="36"/>
    </location>
</feature>
<feature type="transmembrane region" description="Helical" evidence="5">
    <location>
        <begin position="384"/>
        <end position="403"/>
    </location>
</feature>
<evidence type="ECO:0000256" key="3">
    <source>
        <dbReference type="ARBA" id="ARBA00022989"/>
    </source>
</evidence>
<keyword evidence="2 5" id="KW-0812">Transmembrane</keyword>
<evidence type="ECO:0000256" key="1">
    <source>
        <dbReference type="ARBA" id="ARBA00004141"/>
    </source>
</evidence>
<keyword evidence="7" id="KW-1185">Reference proteome</keyword>
<keyword evidence="3 5" id="KW-1133">Transmembrane helix</keyword>
<dbReference type="InterPro" id="IPR001046">
    <property type="entry name" value="NRAMP_fam"/>
</dbReference>
<organism evidence="6 7">
    <name type="scientific">Winogradskya consettensis</name>
    <dbReference type="NCBI Taxonomy" id="113560"/>
    <lineage>
        <taxon>Bacteria</taxon>
        <taxon>Bacillati</taxon>
        <taxon>Actinomycetota</taxon>
        <taxon>Actinomycetes</taxon>
        <taxon>Micromonosporales</taxon>
        <taxon>Micromonosporaceae</taxon>
        <taxon>Winogradskya</taxon>
    </lineage>
</organism>
<evidence type="ECO:0000313" key="7">
    <source>
        <dbReference type="Proteomes" id="UP000680865"/>
    </source>
</evidence>
<dbReference type="RefSeq" id="WP_213001622.1">
    <property type="nucleotide sequence ID" value="NZ_BAAATW010000001.1"/>
</dbReference>
<dbReference type="GO" id="GO:0015086">
    <property type="term" value="F:cadmium ion transmembrane transporter activity"/>
    <property type="evidence" value="ECO:0007669"/>
    <property type="project" value="TreeGrafter"/>
</dbReference>
<accession>A0A919SY60</accession>
<comment type="subcellular location">
    <subcellularLocation>
        <location evidence="1">Membrane</location>
        <topology evidence="1">Multi-pass membrane protein</topology>
    </subcellularLocation>
</comment>
<dbReference type="GO" id="GO:0034755">
    <property type="term" value="P:iron ion transmembrane transport"/>
    <property type="evidence" value="ECO:0007669"/>
    <property type="project" value="TreeGrafter"/>
</dbReference>
<protein>
    <submittedName>
        <fullName evidence="6">Membrane protein</fullName>
    </submittedName>
</protein>
<feature type="transmembrane region" description="Helical" evidence="5">
    <location>
        <begin position="323"/>
        <end position="342"/>
    </location>
</feature>
<evidence type="ECO:0000313" key="6">
    <source>
        <dbReference type="EMBL" id="GIM80632.1"/>
    </source>
</evidence>
<keyword evidence="4 5" id="KW-0472">Membrane</keyword>
<feature type="transmembrane region" description="Helical" evidence="5">
    <location>
        <begin position="279"/>
        <end position="302"/>
    </location>
</feature>
<dbReference type="GO" id="GO:0005384">
    <property type="term" value="F:manganese ion transmembrane transporter activity"/>
    <property type="evidence" value="ECO:0007669"/>
    <property type="project" value="TreeGrafter"/>
</dbReference>
<dbReference type="PANTHER" id="PTHR11706">
    <property type="entry name" value="SOLUTE CARRIER PROTEIN FAMILY 11 MEMBER"/>
    <property type="match status" value="1"/>
</dbReference>
<gene>
    <name evidence="6" type="ORF">Aco04nite_71770</name>
</gene>
<dbReference type="AlphaFoldDB" id="A0A919SY60"/>
<evidence type="ECO:0000256" key="4">
    <source>
        <dbReference type="ARBA" id="ARBA00023136"/>
    </source>
</evidence>
<name>A0A919SY60_9ACTN</name>